<name>A0A1X1R8S1_MYCBE</name>
<protein>
    <submittedName>
        <fullName evidence="2">Type VII secretion-associated protein</fullName>
    </submittedName>
</protein>
<accession>A0A1X1R8S1</accession>
<proteinExistence type="predicted"/>
<dbReference type="Proteomes" id="UP000193990">
    <property type="component" value="Unassembled WGS sequence"/>
</dbReference>
<keyword evidence="1" id="KW-0472">Membrane</keyword>
<keyword evidence="1" id="KW-0812">Transmembrane</keyword>
<dbReference type="RefSeq" id="WP_085180171.1">
    <property type="nucleotide sequence ID" value="NZ_LQOK01000021.1"/>
</dbReference>
<comment type="caution">
    <text evidence="2">The sequence shown here is derived from an EMBL/GenBank/DDBJ whole genome shotgun (WGS) entry which is preliminary data.</text>
</comment>
<organism evidence="2 3">
    <name type="scientific">Mycobacterium bohemicum</name>
    <dbReference type="NCBI Taxonomy" id="56425"/>
    <lineage>
        <taxon>Bacteria</taxon>
        <taxon>Bacillati</taxon>
        <taxon>Actinomycetota</taxon>
        <taxon>Actinomycetes</taxon>
        <taxon>Mycobacteriales</taxon>
        <taxon>Mycobacteriaceae</taxon>
        <taxon>Mycobacterium</taxon>
    </lineage>
</organism>
<feature type="transmembrane region" description="Helical" evidence="1">
    <location>
        <begin position="228"/>
        <end position="249"/>
    </location>
</feature>
<dbReference type="InterPro" id="IPR023840">
    <property type="entry name" value="T7SS_Rv3446c"/>
</dbReference>
<gene>
    <name evidence="2" type="ORF">AWB93_07445</name>
</gene>
<dbReference type="AlphaFoldDB" id="A0A1X1R8S1"/>
<dbReference type="STRING" id="56425.AWB93_07445"/>
<sequence>MSPHRAVVAAGPFAIRRLCCGTDISTGDEVARTALDAIDDDVALLGARPVTVASLWRTALRSVGCPTGTGLVIVHPSWWSSSRIAVVTAAAAQLTGEVVVRPRSWLLTRASQAAAGGTVVVEIADRLVAVVAGAEMAAVPRRGEPGLVAEEIGRAVAGRAGAAVLIDAAGTDAGVARLAADIAEAVRRRGLTPAVVDDARLARLARSAWPEPSEPAPGGRARAPRRGILAACALILTAAPLAVCAALPVGRRDVAAAPRVGAATTTFLVEGRVTVEVPADWPAQRVVSGPGSARVQVASPSDPEVALLVTQSPVPGETLSGTAERLKRALDAEPGGVFADFDPSGSTAGRPAVTYREVRARHHVRWTVFVDGPVRISIGCQSRPGAEDAVRGVCEQAVRSARAIGI</sequence>
<keyword evidence="1" id="KW-1133">Transmembrane helix</keyword>
<reference evidence="2 3" key="1">
    <citation type="submission" date="2016-01" db="EMBL/GenBank/DDBJ databases">
        <title>The new phylogeny of the genus Mycobacterium.</title>
        <authorList>
            <person name="Tarcisio F."/>
            <person name="Conor M."/>
            <person name="Antonella G."/>
            <person name="Elisabetta G."/>
            <person name="Giulia F.S."/>
            <person name="Sara T."/>
            <person name="Anna F."/>
            <person name="Clotilde B."/>
            <person name="Roberto B."/>
            <person name="Veronica D.S."/>
            <person name="Fabio R."/>
            <person name="Monica P."/>
            <person name="Olivier J."/>
            <person name="Enrico T."/>
            <person name="Nicola S."/>
        </authorList>
    </citation>
    <scope>NUCLEOTIDE SEQUENCE [LARGE SCALE GENOMIC DNA]</scope>
    <source>
        <strain evidence="2 3">DSM 44277</strain>
    </source>
</reference>
<keyword evidence="3" id="KW-1185">Reference proteome</keyword>
<evidence type="ECO:0000256" key="1">
    <source>
        <dbReference type="SAM" id="Phobius"/>
    </source>
</evidence>
<dbReference type="NCBIfam" id="TIGR03931">
    <property type="entry name" value="T7SS_Rv3446c"/>
    <property type="match status" value="1"/>
</dbReference>
<evidence type="ECO:0000313" key="3">
    <source>
        <dbReference type="Proteomes" id="UP000193990"/>
    </source>
</evidence>
<dbReference type="EMBL" id="LQOK01000021">
    <property type="protein sequence ID" value="ORV01300.1"/>
    <property type="molecule type" value="Genomic_DNA"/>
</dbReference>
<evidence type="ECO:0000313" key="2">
    <source>
        <dbReference type="EMBL" id="ORV01300.1"/>
    </source>
</evidence>